<dbReference type="AlphaFoldDB" id="A0AAN8BSI3"/>
<proteinExistence type="predicted"/>
<name>A0AAN8BSI3_9TELE</name>
<comment type="caution">
    <text evidence="1">The sequence shown here is derived from an EMBL/GenBank/DDBJ whole genome shotgun (WGS) entry which is preliminary data.</text>
</comment>
<organism evidence="1 2">
    <name type="scientific">Champsocephalus esox</name>
    <name type="common">pike icefish</name>
    <dbReference type="NCBI Taxonomy" id="159716"/>
    <lineage>
        <taxon>Eukaryota</taxon>
        <taxon>Metazoa</taxon>
        <taxon>Chordata</taxon>
        <taxon>Craniata</taxon>
        <taxon>Vertebrata</taxon>
        <taxon>Euteleostomi</taxon>
        <taxon>Actinopterygii</taxon>
        <taxon>Neopterygii</taxon>
        <taxon>Teleostei</taxon>
        <taxon>Neoteleostei</taxon>
        <taxon>Acanthomorphata</taxon>
        <taxon>Eupercaria</taxon>
        <taxon>Perciformes</taxon>
        <taxon>Notothenioidei</taxon>
        <taxon>Channichthyidae</taxon>
        <taxon>Champsocephalus</taxon>
    </lineage>
</organism>
<gene>
    <name evidence="1" type="ORF">CesoFtcFv8_013851</name>
</gene>
<dbReference type="Proteomes" id="UP001335648">
    <property type="component" value="Unassembled WGS sequence"/>
</dbReference>
<evidence type="ECO:0000313" key="2">
    <source>
        <dbReference type="Proteomes" id="UP001335648"/>
    </source>
</evidence>
<dbReference type="EMBL" id="JAULUE010002056">
    <property type="protein sequence ID" value="KAK5890322.1"/>
    <property type="molecule type" value="Genomic_DNA"/>
</dbReference>
<evidence type="ECO:0000313" key="1">
    <source>
        <dbReference type="EMBL" id="KAK5890322.1"/>
    </source>
</evidence>
<sequence length="116" mass="12638">MNKRECERSNGGHSKQEICICWDGVTGFISIAENITFCRTVSLNVNSLLLTVALAGLDEEELGFPCQRGAMGSIDTFHQSLDLDRLTVHTVNTPLLAVAEDAANQIIHRIVVPSAE</sequence>
<reference evidence="1 2" key="1">
    <citation type="journal article" date="2023" name="Mol. Biol. Evol.">
        <title>Genomics of Secondarily Temperate Adaptation in the Only Non-Antarctic Icefish.</title>
        <authorList>
            <person name="Rivera-Colon A.G."/>
            <person name="Rayamajhi N."/>
            <person name="Minhas B.F."/>
            <person name="Madrigal G."/>
            <person name="Bilyk K.T."/>
            <person name="Yoon V."/>
            <person name="Hune M."/>
            <person name="Gregory S."/>
            <person name="Cheng C.H.C."/>
            <person name="Catchen J.M."/>
        </authorList>
    </citation>
    <scope>NUCLEOTIDE SEQUENCE [LARGE SCALE GENOMIC DNA]</scope>
    <source>
        <strain evidence="1">JC2023a</strain>
    </source>
</reference>
<protein>
    <submittedName>
        <fullName evidence="1">Uncharacterized protein</fullName>
    </submittedName>
</protein>
<accession>A0AAN8BSI3</accession>
<keyword evidence="2" id="KW-1185">Reference proteome</keyword>